<dbReference type="AlphaFoldDB" id="A0A2U1P374"/>
<keyword evidence="4 5" id="KW-0472">Membrane</keyword>
<name>A0A2U1P374_ARTAN</name>
<dbReference type="PANTHER" id="PTHR31234:SF39">
    <property type="entry name" value="HARPIN-INDUCED PROTEIN 1 CONTAINING PROTEIN, EXPRESSED"/>
    <property type="match status" value="1"/>
</dbReference>
<evidence type="ECO:0000313" key="7">
    <source>
        <dbReference type="EMBL" id="PWA80209.1"/>
    </source>
</evidence>
<evidence type="ECO:0000256" key="4">
    <source>
        <dbReference type="ARBA" id="ARBA00023136"/>
    </source>
</evidence>
<organism evidence="7 8">
    <name type="scientific">Artemisia annua</name>
    <name type="common">Sweet wormwood</name>
    <dbReference type="NCBI Taxonomy" id="35608"/>
    <lineage>
        <taxon>Eukaryota</taxon>
        <taxon>Viridiplantae</taxon>
        <taxon>Streptophyta</taxon>
        <taxon>Embryophyta</taxon>
        <taxon>Tracheophyta</taxon>
        <taxon>Spermatophyta</taxon>
        <taxon>Magnoliopsida</taxon>
        <taxon>eudicotyledons</taxon>
        <taxon>Gunneridae</taxon>
        <taxon>Pentapetalae</taxon>
        <taxon>asterids</taxon>
        <taxon>campanulids</taxon>
        <taxon>Asterales</taxon>
        <taxon>Asteraceae</taxon>
        <taxon>Asteroideae</taxon>
        <taxon>Anthemideae</taxon>
        <taxon>Artemisiinae</taxon>
        <taxon>Artemisia</taxon>
    </lineage>
</organism>
<keyword evidence="3 5" id="KW-1133">Transmembrane helix</keyword>
<evidence type="ECO:0000256" key="3">
    <source>
        <dbReference type="ARBA" id="ARBA00022989"/>
    </source>
</evidence>
<comment type="subcellular location">
    <subcellularLocation>
        <location evidence="1">Membrane</location>
        <topology evidence="1">Single-pass membrane protein</topology>
    </subcellularLocation>
</comment>
<evidence type="ECO:0000259" key="6">
    <source>
        <dbReference type="Pfam" id="PF03168"/>
    </source>
</evidence>
<dbReference type="STRING" id="35608.A0A2U1P374"/>
<sequence>MAIPKQENQTQVAQPHSRLIRLIAIVLLALIVLVGLTILIIWLTIKPKKLVYYIDDGSIHGYNLSNGNHLDASYYFLLRAYNPNKKVSVYYDKVDVSVKYDDEVVSRGIINPFHQPKRNTTLFKLNLSSHDVTLSNEAARDLKVDRSSGRVEFGVNLKARLRFKVGGWKSRHYRMKVWCAPIMVHLSSSNNGVQRTTFQSVKCDVDI</sequence>
<protein>
    <submittedName>
        <fullName evidence="7">Late embryogenesis abundant (LEA) hydroxyproline-rich glycoprotein family</fullName>
    </submittedName>
</protein>
<reference evidence="7 8" key="1">
    <citation type="journal article" date="2018" name="Mol. Plant">
        <title>The genome of Artemisia annua provides insight into the evolution of Asteraceae family and artemisinin biosynthesis.</title>
        <authorList>
            <person name="Shen Q."/>
            <person name="Zhang L."/>
            <person name="Liao Z."/>
            <person name="Wang S."/>
            <person name="Yan T."/>
            <person name="Shi P."/>
            <person name="Liu M."/>
            <person name="Fu X."/>
            <person name="Pan Q."/>
            <person name="Wang Y."/>
            <person name="Lv Z."/>
            <person name="Lu X."/>
            <person name="Zhang F."/>
            <person name="Jiang W."/>
            <person name="Ma Y."/>
            <person name="Chen M."/>
            <person name="Hao X."/>
            <person name="Li L."/>
            <person name="Tang Y."/>
            <person name="Lv G."/>
            <person name="Zhou Y."/>
            <person name="Sun X."/>
            <person name="Brodelius P.E."/>
            <person name="Rose J.K.C."/>
            <person name="Tang K."/>
        </authorList>
    </citation>
    <scope>NUCLEOTIDE SEQUENCE [LARGE SCALE GENOMIC DNA]</scope>
    <source>
        <strain evidence="8">cv. Huhao1</strain>
        <tissue evidence="7">Leaf</tissue>
    </source>
</reference>
<keyword evidence="8" id="KW-1185">Reference proteome</keyword>
<evidence type="ECO:0000313" key="8">
    <source>
        <dbReference type="Proteomes" id="UP000245207"/>
    </source>
</evidence>
<gene>
    <name evidence="7" type="ORF">CTI12_AA198920</name>
</gene>
<keyword evidence="2 5" id="KW-0812">Transmembrane</keyword>
<dbReference type="OrthoDB" id="669838at2759"/>
<evidence type="ECO:0000256" key="5">
    <source>
        <dbReference type="SAM" id="Phobius"/>
    </source>
</evidence>
<evidence type="ECO:0000256" key="1">
    <source>
        <dbReference type="ARBA" id="ARBA00004167"/>
    </source>
</evidence>
<comment type="caution">
    <text evidence="7">The sequence shown here is derived from an EMBL/GenBank/DDBJ whole genome shotgun (WGS) entry which is preliminary data.</text>
</comment>
<dbReference type="Pfam" id="PF03168">
    <property type="entry name" value="LEA_2"/>
    <property type="match status" value="1"/>
</dbReference>
<dbReference type="Proteomes" id="UP000245207">
    <property type="component" value="Unassembled WGS sequence"/>
</dbReference>
<feature type="domain" description="Late embryogenesis abundant protein LEA-2 subgroup" evidence="6">
    <location>
        <begin position="78"/>
        <end position="177"/>
    </location>
</feature>
<dbReference type="InterPro" id="IPR004864">
    <property type="entry name" value="LEA_2"/>
</dbReference>
<accession>A0A2U1P374</accession>
<dbReference type="GO" id="GO:0005886">
    <property type="term" value="C:plasma membrane"/>
    <property type="evidence" value="ECO:0007669"/>
    <property type="project" value="TreeGrafter"/>
</dbReference>
<evidence type="ECO:0000256" key="2">
    <source>
        <dbReference type="ARBA" id="ARBA00022692"/>
    </source>
</evidence>
<dbReference type="Gene3D" id="2.60.40.1820">
    <property type="match status" value="1"/>
</dbReference>
<dbReference type="EMBL" id="PKPP01001751">
    <property type="protein sequence ID" value="PWA80209.1"/>
    <property type="molecule type" value="Genomic_DNA"/>
</dbReference>
<dbReference type="GO" id="GO:0098542">
    <property type="term" value="P:defense response to other organism"/>
    <property type="evidence" value="ECO:0007669"/>
    <property type="project" value="InterPro"/>
</dbReference>
<dbReference type="PANTHER" id="PTHR31234">
    <property type="entry name" value="LATE EMBRYOGENESIS ABUNDANT (LEA) HYDROXYPROLINE-RICH GLYCOPROTEIN FAMILY"/>
    <property type="match status" value="1"/>
</dbReference>
<proteinExistence type="predicted"/>
<dbReference type="InterPro" id="IPR044839">
    <property type="entry name" value="NDR1-like"/>
</dbReference>
<feature type="transmembrane region" description="Helical" evidence="5">
    <location>
        <begin position="20"/>
        <end position="45"/>
    </location>
</feature>